<gene>
    <name evidence="2" type="ORF">HAX54_023808</name>
</gene>
<name>A0ABS8UZ31_DATST</name>
<feature type="non-terminal residue" evidence="2">
    <location>
        <position position="72"/>
    </location>
</feature>
<keyword evidence="1" id="KW-0472">Membrane</keyword>
<reference evidence="2 3" key="1">
    <citation type="journal article" date="2021" name="BMC Genomics">
        <title>Datura genome reveals duplications of psychoactive alkaloid biosynthetic genes and high mutation rate following tissue culture.</title>
        <authorList>
            <person name="Rajewski A."/>
            <person name="Carter-House D."/>
            <person name="Stajich J."/>
            <person name="Litt A."/>
        </authorList>
    </citation>
    <scope>NUCLEOTIDE SEQUENCE [LARGE SCALE GENOMIC DNA]</scope>
    <source>
        <strain evidence="2">AR-01</strain>
    </source>
</reference>
<accession>A0ABS8UZ31</accession>
<feature type="non-terminal residue" evidence="2">
    <location>
        <position position="1"/>
    </location>
</feature>
<comment type="caution">
    <text evidence="2">The sequence shown here is derived from an EMBL/GenBank/DDBJ whole genome shotgun (WGS) entry which is preliminary data.</text>
</comment>
<dbReference type="EMBL" id="JACEIK010002895">
    <property type="protein sequence ID" value="MCD9639367.1"/>
    <property type="molecule type" value="Genomic_DNA"/>
</dbReference>
<evidence type="ECO:0000256" key="1">
    <source>
        <dbReference type="SAM" id="Phobius"/>
    </source>
</evidence>
<sequence>GSDDNFNDGGGPGSNDRIQWFVSNGVLLLIIVMLWVGDFNGGGHDCRLGELCGDSYDDRQKVMCRPRDGDGK</sequence>
<feature type="transmembrane region" description="Helical" evidence="1">
    <location>
        <begin position="20"/>
        <end position="37"/>
    </location>
</feature>
<keyword evidence="1" id="KW-1133">Transmembrane helix</keyword>
<organism evidence="2 3">
    <name type="scientific">Datura stramonium</name>
    <name type="common">Jimsonweed</name>
    <name type="synonym">Common thornapple</name>
    <dbReference type="NCBI Taxonomy" id="4076"/>
    <lineage>
        <taxon>Eukaryota</taxon>
        <taxon>Viridiplantae</taxon>
        <taxon>Streptophyta</taxon>
        <taxon>Embryophyta</taxon>
        <taxon>Tracheophyta</taxon>
        <taxon>Spermatophyta</taxon>
        <taxon>Magnoliopsida</taxon>
        <taxon>eudicotyledons</taxon>
        <taxon>Gunneridae</taxon>
        <taxon>Pentapetalae</taxon>
        <taxon>asterids</taxon>
        <taxon>lamiids</taxon>
        <taxon>Solanales</taxon>
        <taxon>Solanaceae</taxon>
        <taxon>Solanoideae</taxon>
        <taxon>Datureae</taxon>
        <taxon>Datura</taxon>
    </lineage>
</organism>
<keyword evidence="1" id="KW-0812">Transmembrane</keyword>
<protein>
    <submittedName>
        <fullName evidence="2">Uncharacterized protein</fullName>
    </submittedName>
</protein>
<dbReference type="Proteomes" id="UP000823775">
    <property type="component" value="Unassembled WGS sequence"/>
</dbReference>
<evidence type="ECO:0000313" key="3">
    <source>
        <dbReference type="Proteomes" id="UP000823775"/>
    </source>
</evidence>
<keyword evidence="3" id="KW-1185">Reference proteome</keyword>
<evidence type="ECO:0000313" key="2">
    <source>
        <dbReference type="EMBL" id="MCD9639367.1"/>
    </source>
</evidence>
<proteinExistence type="predicted"/>